<dbReference type="InterPro" id="IPR001901">
    <property type="entry name" value="Translocase_SecE/Sec61-g"/>
</dbReference>
<dbReference type="GO" id="GO:0006605">
    <property type="term" value="P:protein targeting"/>
    <property type="evidence" value="ECO:0007669"/>
    <property type="project" value="UniProtKB-UniRule"/>
</dbReference>
<keyword evidence="2 9" id="KW-0813">Transport</keyword>
<protein>
    <recommendedName>
        <fullName evidence="9">Protein translocase subunit SecE</fullName>
    </recommendedName>
</protein>
<keyword evidence="6 9" id="KW-1133">Transmembrane helix</keyword>
<dbReference type="InterPro" id="IPR038379">
    <property type="entry name" value="SecE_sf"/>
</dbReference>
<keyword evidence="3 9" id="KW-1003">Cell membrane</keyword>
<dbReference type="Gene3D" id="1.20.5.1030">
    <property type="entry name" value="Preprotein translocase secy subunit"/>
    <property type="match status" value="1"/>
</dbReference>
<keyword evidence="8 9" id="KW-0472">Membrane</keyword>
<gene>
    <name evidence="9 10" type="primary">secE</name>
    <name evidence="10" type="ORF">D0544_16960</name>
</gene>
<dbReference type="EMBL" id="QWEZ01000004">
    <property type="protein sequence ID" value="RRJ82187.1"/>
    <property type="molecule type" value="Genomic_DNA"/>
</dbReference>
<evidence type="ECO:0000256" key="7">
    <source>
        <dbReference type="ARBA" id="ARBA00023010"/>
    </source>
</evidence>
<dbReference type="Proteomes" id="UP000280792">
    <property type="component" value="Unassembled WGS sequence"/>
</dbReference>
<organism evidence="10 11">
    <name type="scientific">Aestuariirhabdus litorea</name>
    <dbReference type="NCBI Taxonomy" id="2528527"/>
    <lineage>
        <taxon>Bacteria</taxon>
        <taxon>Pseudomonadati</taxon>
        <taxon>Pseudomonadota</taxon>
        <taxon>Gammaproteobacteria</taxon>
        <taxon>Oceanospirillales</taxon>
        <taxon>Aestuariirhabdaceae</taxon>
        <taxon>Aestuariirhabdus</taxon>
    </lineage>
</organism>
<dbReference type="NCBIfam" id="TIGR00964">
    <property type="entry name" value="secE_bact"/>
    <property type="match status" value="1"/>
</dbReference>
<keyword evidence="4 9" id="KW-0812">Transmembrane</keyword>
<keyword evidence="5 9" id="KW-0653">Protein transport</keyword>
<dbReference type="PANTHER" id="PTHR33910">
    <property type="entry name" value="PROTEIN TRANSLOCASE SUBUNIT SECE"/>
    <property type="match status" value="1"/>
</dbReference>
<comment type="similarity">
    <text evidence="9">Belongs to the SecE/SEC61-gamma family.</text>
</comment>
<dbReference type="AlphaFoldDB" id="A0A3P3VIK4"/>
<evidence type="ECO:0000256" key="6">
    <source>
        <dbReference type="ARBA" id="ARBA00022989"/>
    </source>
</evidence>
<evidence type="ECO:0000256" key="3">
    <source>
        <dbReference type="ARBA" id="ARBA00022475"/>
    </source>
</evidence>
<comment type="caution">
    <text evidence="9">Lacks conserved residue(s) required for the propagation of feature annotation.</text>
</comment>
<dbReference type="HAMAP" id="MF_00422">
    <property type="entry name" value="SecE"/>
    <property type="match status" value="1"/>
</dbReference>
<name>A0A3P3VIK4_9GAMM</name>
<dbReference type="GO" id="GO:0008320">
    <property type="term" value="F:protein transmembrane transporter activity"/>
    <property type="evidence" value="ECO:0007669"/>
    <property type="project" value="UniProtKB-UniRule"/>
</dbReference>
<reference evidence="10 11" key="2">
    <citation type="submission" date="2018-12" db="EMBL/GenBank/DDBJ databases">
        <title>Simiduia agarivorans gen. nov., sp. nov., a marine, agarolytic bacterium isolated from shallow coastal water from Keelung, Taiwan.</title>
        <authorList>
            <person name="Shieh W.Y."/>
        </authorList>
    </citation>
    <scope>NUCLEOTIDE SEQUENCE [LARGE SCALE GENOMIC DNA]</scope>
    <source>
        <strain evidence="10 11">GTF-13</strain>
    </source>
</reference>
<evidence type="ECO:0000256" key="9">
    <source>
        <dbReference type="HAMAP-Rule" id="MF_00422"/>
    </source>
</evidence>
<evidence type="ECO:0000256" key="8">
    <source>
        <dbReference type="ARBA" id="ARBA00023136"/>
    </source>
</evidence>
<dbReference type="RefSeq" id="WP_125018463.1">
    <property type="nucleotide sequence ID" value="NZ_QWEZ01000004.1"/>
</dbReference>
<feature type="transmembrane region" description="Helical" evidence="9">
    <location>
        <begin position="94"/>
        <end position="122"/>
    </location>
</feature>
<comment type="caution">
    <text evidence="10">The sequence shown here is derived from an EMBL/GenBank/DDBJ whole genome shotgun (WGS) entry which is preliminary data.</text>
</comment>
<dbReference type="Pfam" id="PF00584">
    <property type="entry name" value="SecE"/>
    <property type="match status" value="1"/>
</dbReference>
<comment type="subunit">
    <text evidence="9">Component of the Sec protein translocase complex. Heterotrimer consisting of SecY, SecE and SecG subunits. The heterotrimers can form oligomers, although 1 heterotrimer is thought to be able to translocate proteins. Interacts with the ribosome. Interacts with SecDF, and other proteins may be involved. Interacts with SecA.</text>
</comment>
<feature type="transmembrane region" description="Helical" evidence="9">
    <location>
        <begin position="44"/>
        <end position="62"/>
    </location>
</feature>
<proteinExistence type="inferred from homology"/>
<reference evidence="10 11" key="1">
    <citation type="submission" date="2018-08" db="EMBL/GenBank/DDBJ databases">
        <authorList>
            <person name="Khan S.A."/>
        </authorList>
    </citation>
    <scope>NUCLEOTIDE SEQUENCE [LARGE SCALE GENOMIC DNA]</scope>
    <source>
        <strain evidence="10 11">GTF-13</strain>
    </source>
</reference>
<dbReference type="GO" id="GO:0005886">
    <property type="term" value="C:plasma membrane"/>
    <property type="evidence" value="ECO:0007669"/>
    <property type="project" value="UniProtKB-UniRule"/>
</dbReference>
<comment type="subcellular location">
    <subcellularLocation>
        <location evidence="1">Membrane</location>
    </subcellularLocation>
</comment>
<dbReference type="PANTHER" id="PTHR33910:SF1">
    <property type="entry name" value="PROTEIN TRANSLOCASE SUBUNIT SECE"/>
    <property type="match status" value="1"/>
</dbReference>
<evidence type="ECO:0000313" key="11">
    <source>
        <dbReference type="Proteomes" id="UP000280792"/>
    </source>
</evidence>
<dbReference type="GO" id="GO:0065002">
    <property type="term" value="P:intracellular protein transmembrane transport"/>
    <property type="evidence" value="ECO:0007669"/>
    <property type="project" value="UniProtKB-UniRule"/>
</dbReference>
<keyword evidence="11" id="KW-1185">Reference proteome</keyword>
<sequence length="123" mass="13511">MAAKLETENVSRFDGLKWLVVVAIVGLGAYGNQHYAEESLLYRVLALLVMAALAMFVAVQTAKGRAAFTLLKESRTEVRRVVWPTRQETTQTTLIVVAAVLVVGLLLWGLDSLLSWVINLLIG</sequence>
<keyword evidence="7 9" id="KW-0811">Translocation</keyword>
<dbReference type="PRINTS" id="PR01650">
    <property type="entry name" value="SECETRNLCASE"/>
</dbReference>
<evidence type="ECO:0000256" key="4">
    <source>
        <dbReference type="ARBA" id="ARBA00022692"/>
    </source>
</evidence>
<evidence type="ECO:0000256" key="1">
    <source>
        <dbReference type="ARBA" id="ARBA00004370"/>
    </source>
</evidence>
<evidence type="ECO:0000256" key="5">
    <source>
        <dbReference type="ARBA" id="ARBA00022927"/>
    </source>
</evidence>
<dbReference type="NCBIfam" id="NF004378">
    <property type="entry name" value="PRK05740.2-4"/>
    <property type="match status" value="1"/>
</dbReference>
<dbReference type="InterPro" id="IPR005807">
    <property type="entry name" value="SecE_bac"/>
</dbReference>
<comment type="function">
    <text evidence="9">Essential subunit of the Sec protein translocation channel SecYEG. Clamps together the 2 halves of SecY. May contact the channel plug during translocation.</text>
</comment>
<feature type="transmembrane region" description="Helical" evidence="9">
    <location>
        <begin position="15"/>
        <end position="32"/>
    </location>
</feature>
<evidence type="ECO:0000256" key="2">
    <source>
        <dbReference type="ARBA" id="ARBA00022448"/>
    </source>
</evidence>
<dbReference type="PROSITE" id="PS01067">
    <property type="entry name" value="SECE_SEC61G"/>
    <property type="match status" value="1"/>
</dbReference>
<dbReference type="GO" id="GO:0009306">
    <property type="term" value="P:protein secretion"/>
    <property type="evidence" value="ECO:0007669"/>
    <property type="project" value="UniProtKB-UniRule"/>
</dbReference>
<dbReference type="GO" id="GO:0043952">
    <property type="term" value="P:protein transport by the Sec complex"/>
    <property type="evidence" value="ECO:0007669"/>
    <property type="project" value="UniProtKB-UniRule"/>
</dbReference>
<evidence type="ECO:0000313" key="10">
    <source>
        <dbReference type="EMBL" id="RRJ82187.1"/>
    </source>
</evidence>
<accession>A0A3P3VIK4</accession>